<comment type="similarity">
    <text evidence="1 7">Belongs to the thioredoxin family.</text>
</comment>
<dbReference type="FunFam" id="3.40.30.10:FF:000001">
    <property type="entry name" value="Thioredoxin"/>
    <property type="match status" value="1"/>
</dbReference>
<sequence length="106" mass="11204">MATKTVTDDSFQQDVLGASGPVLVDFWAEWCGPCRMIAPALEEISSELDGKVTIAKLNIDENPDAPAKYGVRGIPTMILFKDGAPAATKVGAAPKSALQGWLEGEL</sequence>
<dbReference type="GO" id="GO:0045454">
    <property type="term" value="P:cell redox homeostasis"/>
    <property type="evidence" value="ECO:0007669"/>
    <property type="project" value="TreeGrafter"/>
</dbReference>
<feature type="site" description="Deprotonates C-terminal active site Cys" evidence="8">
    <location>
        <position position="25"/>
    </location>
</feature>
<dbReference type="STRING" id="941907.SAMN06295910_2757"/>
<keyword evidence="3" id="KW-0249">Electron transport</keyword>
<dbReference type="GO" id="GO:0015035">
    <property type="term" value="F:protein-disulfide reductase activity"/>
    <property type="evidence" value="ECO:0007669"/>
    <property type="project" value="UniProtKB-UniRule"/>
</dbReference>
<keyword evidence="2" id="KW-0813">Transport</keyword>
<dbReference type="NCBIfam" id="NF006898">
    <property type="entry name" value="PRK09381.1"/>
    <property type="match status" value="1"/>
</dbReference>
<dbReference type="SUPFAM" id="SSF52833">
    <property type="entry name" value="Thioredoxin-like"/>
    <property type="match status" value="1"/>
</dbReference>
<evidence type="ECO:0000256" key="8">
    <source>
        <dbReference type="PIRSR" id="PIRSR000077-1"/>
    </source>
</evidence>
<dbReference type="RefSeq" id="WP_085219273.1">
    <property type="nucleotide sequence ID" value="NZ_LT840185.1"/>
</dbReference>
<dbReference type="NCBIfam" id="TIGR01068">
    <property type="entry name" value="thioredoxin"/>
    <property type="match status" value="1"/>
</dbReference>
<evidence type="ECO:0000313" key="12">
    <source>
        <dbReference type="Proteomes" id="UP000192934"/>
    </source>
</evidence>
<dbReference type="Pfam" id="PF00085">
    <property type="entry name" value="Thioredoxin"/>
    <property type="match status" value="1"/>
</dbReference>
<gene>
    <name evidence="11" type="ORF">SAMN06295910_2757</name>
</gene>
<evidence type="ECO:0000256" key="5">
    <source>
        <dbReference type="ARBA" id="ARBA00023284"/>
    </source>
</evidence>
<dbReference type="PROSITE" id="PS51352">
    <property type="entry name" value="THIOREDOXIN_2"/>
    <property type="match status" value="1"/>
</dbReference>
<evidence type="ECO:0000259" key="10">
    <source>
        <dbReference type="PROSITE" id="PS51352"/>
    </source>
</evidence>
<dbReference type="GO" id="GO:0005829">
    <property type="term" value="C:cytosol"/>
    <property type="evidence" value="ECO:0007669"/>
    <property type="project" value="TreeGrafter"/>
</dbReference>
<dbReference type="Proteomes" id="UP000192934">
    <property type="component" value="Chromosome I"/>
</dbReference>
<keyword evidence="4 9" id="KW-1015">Disulfide bond</keyword>
<feature type="active site" description="Nucleophile" evidence="8">
    <location>
        <position position="31"/>
    </location>
</feature>
<evidence type="ECO:0000256" key="4">
    <source>
        <dbReference type="ARBA" id="ARBA00023157"/>
    </source>
</evidence>
<name>A0A1X7H4M9_9SPHN</name>
<keyword evidence="12" id="KW-1185">Reference proteome</keyword>
<dbReference type="AlphaFoldDB" id="A0A1X7H4M9"/>
<organism evidence="11 12">
    <name type="scientific">Allosphingosinicella indica</name>
    <dbReference type="NCBI Taxonomy" id="941907"/>
    <lineage>
        <taxon>Bacteria</taxon>
        <taxon>Pseudomonadati</taxon>
        <taxon>Pseudomonadota</taxon>
        <taxon>Alphaproteobacteria</taxon>
        <taxon>Sphingomonadales</taxon>
        <taxon>Sphingomonadaceae</taxon>
        <taxon>Allosphingosinicella</taxon>
    </lineage>
</organism>
<dbReference type="InterPro" id="IPR017937">
    <property type="entry name" value="Thioredoxin_CS"/>
</dbReference>
<dbReference type="CDD" id="cd02947">
    <property type="entry name" value="TRX_family"/>
    <property type="match status" value="1"/>
</dbReference>
<evidence type="ECO:0000256" key="9">
    <source>
        <dbReference type="PIRSR" id="PIRSR000077-4"/>
    </source>
</evidence>
<keyword evidence="5 9" id="KW-0676">Redox-active center</keyword>
<dbReference type="PANTHER" id="PTHR45663">
    <property type="entry name" value="GEO12009P1"/>
    <property type="match status" value="1"/>
</dbReference>
<feature type="site" description="Contributes to redox potential value" evidence="8">
    <location>
        <position position="32"/>
    </location>
</feature>
<evidence type="ECO:0000256" key="3">
    <source>
        <dbReference type="ARBA" id="ARBA00022982"/>
    </source>
</evidence>
<dbReference type="PANTHER" id="PTHR45663:SF11">
    <property type="entry name" value="GEO12009P1"/>
    <property type="match status" value="1"/>
</dbReference>
<dbReference type="Gene3D" id="3.40.30.10">
    <property type="entry name" value="Glutaredoxin"/>
    <property type="match status" value="1"/>
</dbReference>
<evidence type="ECO:0000256" key="6">
    <source>
        <dbReference type="NCBIfam" id="TIGR01068"/>
    </source>
</evidence>
<feature type="active site" description="Nucleophile" evidence="8">
    <location>
        <position position="34"/>
    </location>
</feature>
<dbReference type="EMBL" id="LT840185">
    <property type="protein sequence ID" value="SMF78784.1"/>
    <property type="molecule type" value="Genomic_DNA"/>
</dbReference>
<accession>A0A1X7H4M9</accession>
<reference evidence="12" key="1">
    <citation type="submission" date="2017-04" db="EMBL/GenBank/DDBJ databases">
        <authorList>
            <person name="Varghese N."/>
            <person name="Submissions S."/>
        </authorList>
    </citation>
    <scope>NUCLEOTIDE SEQUENCE [LARGE SCALE GENOMIC DNA]</scope>
    <source>
        <strain evidence="12">Dd16</strain>
    </source>
</reference>
<feature type="domain" description="Thioredoxin" evidence="10">
    <location>
        <begin position="1"/>
        <end position="106"/>
    </location>
</feature>
<feature type="disulfide bond" description="Redox-active" evidence="9">
    <location>
        <begin position="31"/>
        <end position="34"/>
    </location>
</feature>
<dbReference type="PRINTS" id="PR00421">
    <property type="entry name" value="THIOREDOXIN"/>
</dbReference>
<dbReference type="InterPro" id="IPR013766">
    <property type="entry name" value="Thioredoxin_domain"/>
</dbReference>
<dbReference type="PIRSF" id="PIRSF000077">
    <property type="entry name" value="Thioredoxin"/>
    <property type="match status" value="1"/>
</dbReference>
<feature type="site" description="Contributes to redox potential value" evidence="8">
    <location>
        <position position="33"/>
    </location>
</feature>
<evidence type="ECO:0000256" key="7">
    <source>
        <dbReference type="PIRNR" id="PIRNR000077"/>
    </source>
</evidence>
<dbReference type="PROSITE" id="PS00194">
    <property type="entry name" value="THIOREDOXIN_1"/>
    <property type="match status" value="1"/>
</dbReference>
<evidence type="ECO:0000256" key="2">
    <source>
        <dbReference type="ARBA" id="ARBA00022448"/>
    </source>
</evidence>
<dbReference type="InterPro" id="IPR036249">
    <property type="entry name" value="Thioredoxin-like_sf"/>
</dbReference>
<evidence type="ECO:0000256" key="1">
    <source>
        <dbReference type="ARBA" id="ARBA00008987"/>
    </source>
</evidence>
<protein>
    <recommendedName>
        <fullName evidence="6 7">Thioredoxin</fullName>
    </recommendedName>
</protein>
<dbReference type="InterPro" id="IPR005746">
    <property type="entry name" value="Thioredoxin"/>
</dbReference>
<dbReference type="OrthoDB" id="9790390at2"/>
<evidence type="ECO:0000313" key="11">
    <source>
        <dbReference type="EMBL" id="SMF78784.1"/>
    </source>
</evidence>
<proteinExistence type="inferred from homology"/>